<reference evidence="3" key="1">
    <citation type="submission" date="2014-05" db="EMBL/GenBank/DDBJ databases">
        <title>The transcriptome of the halophilic microalga Tetraselmis sp. GSL018 isolated from the Great Salt Lake, Utah.</title>
        <authorList>
            <person name="Jinkerson R.E."/>
            <person name="D'Adamo S."/>
            <person name="Posewitz M.C."/>
        </authorList>
    </citation>
    <scope>NUCLEOTIDE SEQUENCE</scope>
    <source>
        <strain evidence="3">GSL018</strain>
    </source>
</reference>
<dbReference type="InterPro" id="IPR001202">
    <property type="entry name" value="WW_dom"/>
</dbReference>
<evidence type="ECO:0000259" key="2">
    <source>
        <dbReference type="PROSITE" id="PS50020"/>
    </source>
</evidence>
<feature type="region of interest" description="Disordered" evidence="1">
    <location>
        <begin position="101"/>
        <end position="169"/>
    </location>
</feature>
<dbReference type="PROSITE" id="PS50020">
    <property type="entry name" value="WW_DOMAIN_2"/>
    <property type="match status" value="1"/>
</dbReference>
<feature type="region of interest" description="Disordered" evidence="1">
    <location>
        <begin position="184"/>
        <end position="292"/>
    </location>
</feature>
<organism evidence="3">
    <name type="scientific">Tetraselmis sp. GSL018</name>
    <dbReference type="NCBI Taxonomy" id="582737"/>
    <lineage>
        <taxon>Eukaryota</taxon>
        <taxon>Viridiplantae</taxon>
        <taxon>Chlorophyta</taxon>
        <taxon>core chlorophytes</taxon>
        <taxon>Chlorodendrophyceae</taxon>
        <taxon>Chlorodendrales</taxon>
        <taxon>Chlorodendraceae</taxon>
        <taxon>Tetraselmis</taxon>
    </lineage>
</organism>
<feature type="compositionally biased region" description="Basic residues" evidence="1">
    <location>
        <begin position="128"/>
        <end position="140"/>
    </location>
</feature>
<feature type="domain" description="WW" evidence="2">
    <location>
        <begin position="50"/>
        <end position="83"/>
    </location>
</feature>
<evidence type="ECO:0000256" key="1">
    <source>
        <dbReference type="SAM" id="MobiDB-lite"/>
    </source>
</evidence>
<feature type="compositionally biased region" description="Low complexity" evidence="1">
    <location>
        <begin position="188"/>
        <end position="217"/>
    </location>
</feature>
<dbReference type="SUPFAM" id="SSF51045">
    <property type="entry name" value="WW domain"/>
    <property type="match status" value="1"/>
</dbReference>
<protein>
    <submittedName>
        <fullName evidence="3">Centrosomal protein CEP164</fullName>
    </submittedName>
</protein>
<feature type="compositionally biased region" description="Basic residues" evidence="1">
    <location>
        <begin position="237"/>
        <end position="260"/>
    </location>
</feature>
<dbReference type="SMART" id="SM00456">
    <property type="entry name" value="WW"/>
    <property type="match status" value="1"/>
</dbReference>
<name>A0A061RLB9_9CHLO</name>
<dbReference type="InterPro" id="IPR036020">
    <property type="entry name" value="WW_dom_sf"/>
</dbReference>
<dbReference type="EMBL" id="GBEZ01012144">
    <property type="protein sequence ID" value="JAC73717.1"/>
    <property type="molecule type" value="Transcribed_RNA"/>
</dbReference>
<dbReference type="PANTHER" id="PTHR21715">
    <property type="entry name" value="RH04127P"/>
    <property type="match status" value="1"/>
</dbReference>
<proteinExistence type="predicted"/>
<sequence>MAGQSVILEEEIDENFEPSREEVLEYAKWLGMKLPQDEELLWIARDGLKAPLPEHWKPCKTPEGELYYFNFQNGESIWEHPCDEFFKDLFRDERQKLEERRRMRPAQGWAGASAAAQAPELGPPVRRGSLRARSGPRRRSPTPTSPSASLRKGARGRASSPWSAPPGASCRAGPAILACRWTTSPPFRARTGAPSTTRSSPSPTSRRSRGTRSGATRCWTASRRNTTHGNAAWSLRWRSRRPRRRRSSEHGSRKRSRASRRASVQSTRRPSNGSRAQTLPNFRSSRRPMPTCCRRWSSATARRLPECVSGTGRSCSASRRSTSLPRRRPYGSTASS</sequence>
<dbReference type="CDD" id="cd00201">
    <property type="entry name" value="WW"/>
    <property type="match status" value="1"/>
</dbReference>
<dbReference type="AlphaFoldDB" id="A0A061RLB9"/>
<feature type="compositionally biased region" description="Polar residues" evidence="1">
    <location>
        <begin position="270"/>
        <end position="283"/>
    </location>
</feature>
<feature type="compositionally biased region" description="Low complexity" evidence="1">
    <location>
        <begin position="106"/>
        <end position="118"/>
    </location>
</feature>
<feature type="compositionally biased region" description="Low complexity" evidence="1">
    <location>
        <begin position="141"/>
        <end position="169"/>
    </location>
</feature>
<gene>
    <name evidence="3" type="primary">CEP164</name>
    <name evidence="3" type="ORF">TSPGSL018_28068</name>
</gene>
<dbReference type="InterPro" id="IPR053233">
    <property type="entry name" value="ABRA-related"/>
</dbReference>
<evidence type="ECO:0000313" key="3">
    <source>
        <dbReference type="EMBL" id="JAC73717.1"/>
    </source>
</evidence>
<feature type="region of interest" description="Disordered" evidence="1">
    <location>
        <begin position="307"/>
        <end position="336"/>
    </location>
</feature>
<dbReference type="PANTHER" id="PTHR21715:SF0">
    <property type="entry name" value="RH04127P"/>
    <property type="match status" value="1"/>
</dbReference>
<accession>A0A061RLB9</accession>
<dbReference type="Pfam" id="PF00397">
    <property type="entry name" value="WW"/>
    <property type="match status" value="1"/>
</dbReference>
<dbReference type="Gene3D" id="3.30.1470.10">
    <property type="entry name" value="Photosystem I PsaD, reaction center subunit II"/>
    <property type="match status" value="1"/>
</dbReference>